<evidence type="ECO:0000313" key="7">
    <source>
        <dbReference type="Proteomes" id="UP000422764"/>
    </source>
</evidence>
<evidence type="ECO:0000313" key="6">
    <source>
        <dbReference type="EMBL" id="QGU96407.1"/>
    </source>
</evidence>
<keyword evidence="2" id="KW-0680">Restriction system</keyword>
<dbReference type="EMBL" id="CP046522">
    <property type="protein sequence ID" value="QGU96407.1"/>
    <property type="molecule type" value="Genomic_DNA"/>
</dbReference>
<dbReference type="InterPro" id="IPR000055">
    <property type="entry name" value="Restrct_endonuc_typeI_TRD"/>
</dbReference>
<keyword evidence="4" id="KW-0175">Coiled coil</keyword>
<evidence type="ECO:0000256" key="4">
    <source>
        <dbReference type="SAM" id="Coils"/>
    </source>
</evidence>
<dbReference type="GO" id="GO:0009307">
    <property type="term" value="P:DNA restriction-modification system"/>
    <property type="evidence" value="ECO:0007669"/>
    <property type="project" value="UniProtKB-KW"/>
</dbReference>
<dbReference type="CDD" id="cd17273">
    <property type="entry name" value="RMtype1_S_EcoJA69PI-TRD1-CR1_like"/>
    <property type="match status" value="1"/>
</dbReference>
<feature type="coiled-coil region" evidence="4">
    <location>
        <begin position="370"/>
        <end position="401"/>
    </location>
</feature>
<feature type="domain" description="Type I restriction modification DNA specificity" evidence="5">
    <location>
        <begin position="215"/>
        <end position="392"/>
    </location>
</feature>
<sequence length="411" mass="46319">MSKQIREGYKMTELGEIPVEWEIKKLEEIAEIIMGQSPDSSSYNEEGQGIPFFQGKTEFGSIYPEVKKWCTQPTKTAKPLDILMSVRAPVGDVNINNIESCIGRGLSAIRASKNSNYRYIYYFLQQNNKQLERSSQGSTFTAINNSDLKNLYVIVPPLIEQEKIASILSTIDEHIEQVDGLIEKTKELKKGLMQRLLTKGIGHTEFKMTEIGMIPKEWEVKKISEVAEIVSGGTPSTTKSEYWNEGTIFWATPTDITSSKKYISNTEKLITDKGLRDSSANLLPVGSILMTSRATIGEKCINTVPMATNQGFKSFICNDNFYNEFMYYLIDTIKDKMISLASGSTFLELSKSTVSDFSVVCPSLTEQRKIAEILSEVDNQIEQYESKKEKIETLKKGLMQKLLTGKIRISM</sequence>
<dbReference type="Gene3D" id="1.10.287.1120">
    <property type="entry name" value="Bipartite methylase S protein"/>
    <property type="match status" value="1"/>
</dbReference>
<organism evidence="6 7">
    <name type="scientific">Clostridium bovifaecis</name>
    <dbReference type="NCBI Taxonomy" id="2184719"/>
    <lineage>
        <taxon>Bacteria</taxon>
        <taxon>Bacillati</taxon>
        <taxon>Bacillota</taxon>
        <taxon>Clostridia</taxon>
        <taxon>Eubacteriales</taxon>
        <taxon>Clostridiaceae</taxon>
        <taxon>Clostridium</taxon>
    </lineage>
</organism>
<keyword evidence="7" id="KW-1185">Reference proteome</keyword>
<dbReference type="PANTHER" id="PTHR30408:SF12">
    <property type="entry name" value="TYPE I RESTRICTION ENZYME MJAVIII SPECIFICITY SUBUNIT"/>
    <property type="match status" value="1"/>
</dbReference>
<dbReference type="Proteomes" id="UP000422764">
    <property type="component" value="Chromosome"/>
</dbReference>
<keyword evidence="3" id="KW-0238">DNA-binding</keyword>
<dbReference type="AlphaFoldDB" id="A0A6I6F7E9"/>
<protein>
    <recommendedName>
        <fullName evidence="5">Type I restriction modification DNA specificity domain-containing protein</fullName>
    </recommendedName>
</protein>
<dbReference type="InterPro" id="IPR044946">
    <property type="entry name" value="Restrct_endonuc_typeI_TRD_sf"/>
</dbReference>
<dbReference type="CDD" id="cd17245">
    <property type="entry name" value="RMtype1_S_TteMORF1547P-TRD2-CR2_Aco12261I-TRD1-CR1_like"/>
    <property type="match status" value="1"/>
</dbReference>
<dbReference type="SUPFAM" id="SSF116734">
    <property type="entry name" value="DNA methylase specificity domain"/>
    <property type="match status" value="2"/>
</dbReference>
<dbReference type="Gene3D" id="3.90.220.20">
    <property type="entry name" value="DNA methylase specificity domains"/>
    <property type="match status" value="2"/>
</dbReference>
<evidence type="ECO:0000256" key="2">
    <source>
        <dbReference type="ARBA" id="ARBA00022747"/>
    </source>
</evidence>
<evidence type="ECO:0000256" key="1">
    <source>
        <dbReference type="ARBA" id="ARBA00010923"/>
    </source>
</evidence>
<dbReference type="InterPro" id="IPR052021">
    <property type="entry name" value="Type-I_RS_S_subunit"/>
</dbReference>
<dbReference type="REBASE" id="358320">
    <property type="entry name" value="S.CboXXBORF16080P"/>
</dbReference>
<proteinExistence type="inferred from homology"/>
<reference evidence="6 7" key="1">
    <citation type="submission" date="2019-12" db="EMBL/GenBank/DDBJ databases">
        <title>Genome sequenceing of Clostridium bovifaecis.</title>
        <authorList>
            <person name="Yao Y."/>
        </authorList>
    </citation>
    <scope>NUCLEOTIDE SEQUENCE [LARGE SCALE GENOMIC DNA]</scope>
    <source>
        <strain evidence="6 7">BXX</strain>
    </source>
</reference>
<dbReference type="Pfam" id="PF01420">
    <property type="entry name" value="Methylase_S"/>
    <property type="match status" value="2"/>
</dbReference>
<evidence type="ECO:0000259" key="5">
    <source>
        <dbReference type="Pfam" id="PF01420"/>
    </source>
</evidence>
<evidence type="ECO:0000256" key="3">
    <source>
        <dbReference type="ARBA" id="ARBA00023125"/>
    </source>
</evidence>
<accession>A0A6I6F7E9</accession>
<name>A0A6I6F7E9_9CLOT</name>
<gene>
    <name evidence="6" type="ORF">GOM49_16070</name>
</gene>
<dbReference type="PANTHER" id="PTHR30408">
    <property type="entry name" value="TYPE-1 RESTRICTION ENZYME ECOKI SPECIFICITY PROTEIN"/>
    <property type="match status" value="1"/>
</dbReference>
<dbReference type="GO" id="GO:0003677">
    <property type="term" value="F:DNA binding"/>
    <property type="evidence" value="ECO:0007669"/>
    <property type="project" value="UniProtKB-KW"/>
</dbReference>
<comment type="similarity">
    <text evidence="1">Belongs to the type-I restriction system S methylase family.</text>
</comment>
<feature type="domain" description="Type I restriction modification DNA specificity" evidence="5">
    <location>
        <begin position="18"/>
        <end position="177"/>
    </location>
</feature>